<dbReference type="AlphaFoldDB" id="A0A6J4TKI6"/>
<keyword evidence="5 6" id="KW-0472">Membrane</keyword>
<evidence type="ECO:0000256" key="5">
    <source>
        <dbReference type="ARBA" id="ARBA00023136"/>
    </source>
</evidence>
<dbReference type="EMBL" id="CADCWB010000165">
    <property type="protein sequence ID" value="CAA9524836.1"/>
    <property type="molecule type" value="Genomic_DNA"/>
</dbReference>
<keyword evidence="4 6" id="KW-1133">Transmembrane helix</keyword>
<organism evidence="7">
    <name type="scientific">uncultured Sphingomonas sp</name>
    <dbReference type="NCBI Taxonomy" id="158754"/>
    <lineage>
        <taxon>Bacteria</taxon>
        <taxon>Pseudomonadati</taxon>
        <taxon>Pseudomonadota</taxon>
        <taxon>Alphaproteobacteria</taxon>
        <taxon>Sphingomonadales</taxon>
        <taxon>Sphingomonadaceae</taxon>
        <taxon>Sphingomonas</taxon>
        <taxon>environmental samples</taxon>
    </lineage>
</organism>
<name>A0A6J4TKI6_9SPHN</name>
<sequence length="238" mass="26228">MSRRGGKRVFLLSLCLLGLVLFGALGLWQLERRQWKLDLIARVDARVHAAPAALPARSSWARLGPADIEYWKVRASGVWLHERETLVDALTERGPGSWVLTPLRTAEGVVLVNRGFVPPDRRAASKRVQGQQRGPVAVTGLLRLTEPNGRFLRPNRPAEERWFSRDVRAIAEARGLIGVAPFFIDADSTTNLGGYPVGGLTVVRFRNTHLLYALTWFGLAALCLGGLVLLLKPGQARA</sequence>
<dbReference type="PANTHER" id="PTHR23427">
    <property type="entry name" value="SURFEIT LOCUS PROTEIN"/>
    <property type="match status" value="1"/>
</dbReference>
<evidence type="ECO:0000256" key="2">
    <source>
        <dbReference type="ARBA" id="ARBA00007165"/>
    </source>
</evidence>
<dbReference type="InterPro" id="IPR045214">
    <property type="entry name" value="Surf1/Surf4"/>
</dbReference>
<dbReference type="GO" id="GO:0005886">
    <property type="term" value="C:plasma membrane"/>
    <property type="evidence" value="ECO:0007669"/>
    <property type="project" value="UniProtKB-SubCell"/>
</dbReference>
<keyword evidence="6" id="KW-1003">Cell membrane</keyword>
<reference evidence="7" key="1">
    <citation type="submission" date="2020-02" db="EMBL/GenBank/DDBJ databases">
        <authorList>
            <person name="Meier V. D."/>
        </authorList>
    </citation>
    <scope>NUCLEOTIDE SEQUENCE</scope>
    <source>
        <strain evidence="7">AVDCRST_MAG62</strain>
    </source>
</reference>
<dbReference type="PANTHER" id="PTHR23427:SF2">
    <property type="entry name" value="SURFEIT LOCUS PROTEIN 1"/>
    <property type="match status" value="1"/>
</dbReference>
<dbReference type="CDD" id="cd06662">
    <property type="entry name" value="SURF1"/>
    <property type="match status" value="1"/>
</dbReference>
<gene>
    <name evidence="7" type="ORF">AVDCRST_MAG62-1362</name>
</gene>
<protein>
    <recommendedName>
        <fullName evidence="6">SURF1-like protein</fullName>
    </recommendedName>
</protein>
<comment type="subcellular location">
    <subcellularLocation>
        <location evidence="6">Cell membrane</location>
        <topology evidence="6">Multi-pass membrane protein</topology>
    </subcellularLocation>
    <subcellularLocation>
        <location evidence="1">Membrane</location>
    </subcellularLocation>
</comment>
<dbReference type="InterPro" id="IPR002994">
    <property type="entry name" value="Surf1/Shy1"/>
</dbReference>
<evidence type="ECO:0000313" key="7">
    <source>
        <dbReference type="EMBL" id="CAA9524836.1"/>
    </source>
</evidence>
<keyword evidence="3 6" id="KW-0812">Transmembrane</keyword>
<evidence type="ECO:0000256" key="6">
    <source>
        <dbReference type="RuleBase" id="RU363076"/>
    </source>
</evidence>
<accession>A0A6J4TKI6</accession>
<dbReference type="Pfam" id="PF02104">
    <property type="entry name" value="SURF1"/>
    <property type="match status" value="1"/>
</dbReference>
<proteinExistence type="inferred from homology"/>
<evidence type="ECO:0000256" key="1">
    <source>
        <dbReference type="ARBA" id="ARBA00004370"/>
    </source>
</evidence>
<comment type="similarity">
    <text evidence="2 6">Belongs to the SURF1 family.</text>
</comment>
<dbReference type="PROSITE" id="PS50895">
    <property type="entry name" value="SURF1"/>
    <property type="match status" value="1"/>
</dbReference>
<comment type="caution">
    <text evidence="6">Lacks conserved residue(s) required for the propagation of feature annotation.</text>
</comment>
<feature type="transmembrane region" description="Helical" evidence="6">
    <location>
        <begin position="210"/>
        <end position="231"/>
    </location>
</feature>
<evidence type="ECO:0000256" key="3">
    <source>
        <dbReference type="ARBA" id="ARBA00022692"/>
    </source>
</evidence>
<evidence type="ECO:0000256" key="4">
    <source>
        <dbReference type="ARBA" id="ARBA00022989"/>
    </source>
</evidence>